<dbReference type="AlphaFoldDB" id="A0AAN6Q953"/>
<keyword evidence="3" id="KW-1185">Reference proteome</keyword>
<evidence type="ECO:0000256" key="1">
    <source>
        <dbReference type="SAM" id="MobiDB-lite"/>
    </source>
</evidence>
<organism evidence="2 3">
    <name type="scientific">Parathielavia hyrcaniae</name>
    <dbReference type="NCBI Taxonomy" id="113614"/>
    <lineage>
        <taxon>Eukaryota</taxon>
        <taxon>Fungi</taxon>
        <taxon>Dikarya</taxon>
        <taxon>Ascomycota</taxon>
        <taxon>Pezizomycotina</taxon>
        <taxon>Sordariomycetes</taxon>
        <taxon>Sordariomycetidae</taxon>
        <taxon>Sordariales</taxon>
        <taxon>Chaetomiaceae</taxon>
        <taxon>Parathielavia</taxon>
    </lineage>
</organism>
<accession>A0AAN6Q953</accession>
<comment type="caution">
    <text evidence="2">The sequence shown here is derived from an EMBL/GenBank/DDBJ whole genome shotgun (WGS) entry which is preliminary data.</text>
</comment>
<name>A0AAN6Q953_9PEZI</name>
<protein>
    <submittedName>
        <fullName evidence="2">Uncharacterized protein</fullName>
    </submittedName>
</protein>
<feature type="region of interest" description="Disordered" evidence="1">
    <location>
        <begin position="1"/>
        <end position="54"/>
    </location>
</feature>
<gene>
    <name evidence="2" type="ORF">N658DRAFT_492383</name>
</gene>
<proteinExistence type="predicted"/>
<evidence type="ECO:0000313" key="3">
    <source>
        <dbReference type="Proteomes" id="UP001305647"/>
    </source>
</evidence>
<sequence>MFPDDEGSETTPHSARHLPLLGSPASTIRSGPPRAPSPDPDSKQATSKLEDTPN</sequence>
<dbReference type="Proteomes" id="UP001305647">
    <property type="component" value="Unassembled WGS sequence"/>
</dbReference>
<evidence type="ECO:0000313" key="2">
    <source>
        <dbReference type="EMBL" id="KAK4105873.1"/>
    </source>
</evidence>
<reference evidence="2" key="1">
    <citation type="journal article" date="2023" name="Mol. Phylogenet. Evol.">
        <title>Genome-scale phylogeny and comparative genomics of the fungal order Sordariales.</title>
        <authorList>
            <person name="Hensen N."/>
            <person name="Bonometti L."/>
            <person name="Westerberg I."/>
            <person name="Brannstrom I.O."/>
            <person name="Guillou S."/>
            <person name="Cros-Aarteil S."/>
            <person name="Calhoun S."/>
            <person name="Haridas S."/>
            <person name="Kuo A."/>
            <person name="Mondo S."/>
            <person name="Pangilinan J."/>
            <person name="Riley R."/>
            <person name="LaButti K."/>
            <person name="Andreopoulos B."/>
            <person name="Lipzen A."/>
            <person name="Chen C."/>
            <person name="Yan M."/>
            <person name="Daum C."/>
            <person name="Ng V."/>
            <person name="Clum A."/>
            <person name="Steindorff A."/>
            <person name="Ohm R.A."/>
            <person name="Martin F."/>
            <person name="Silar P."/>
            <person name="Natvig D.O."/>
            <person name="Lalanne C."/>
            <person name="Gautier V."/>
            <person name="Ament-Velasquez S.L."/>
            <person name="Kruys A."/>
            <person name="Hutchinson M.I."/>
            <person name="Powell A.J."/>
            <person name="Barry K."/>
            <person name="Miller A.N."/>
            <person name="Grigoriev I.V."/>
            <person name="Debuchy R."/>
            <person name="Gladieux P."/>
            <person name="Hiltunen Thoren M."/>
            <person name="Johannesson H."/>
        </authorList>
    </citation>
    <scope>NUCLEOTIDE SEQUENCE</scope>
    <source>
        <strain evidence="2">CBS 757.83</strain>
    </source>
</reference>
<dbReference type="EMBL" id="MU863625">
    <property type="protein sequence ID" value="KAK4105873.1"/>
    <property type="molecule type" value="Genomic_DNA"/>
</dbReference>
<reference evidence="2" key="2">
    <citation type="submission" date="2023-05" db="EMBL/GenBank/DDBJ databases">
        <authorList>
            <consortium name="Lawrence Berkeley National Laboratory"/>
            <person name="Steindorff A."/>
            <person name="Hensen N."/>
            <person name="Bonometti L."/>
            <person name="Westerberg I."/>
            <person name="Brannstrom I.O."/>
            <person name="Guillou S."/>
            <person name="Cros-Aarteil S."/>
            <person name="Calhoun S."/>
            <person name="Haridas S."/>
            <person name="Kuo A."/>
            <person name="Mondo S."/>
            <person name="Pangilinan J."/>
            <person name="Riley R."/>
            <person name="Labutti K."/>
            <person name="Andreopoulos B."/>
            <person name="Lipzen A."/>
            <person name="Chen C."/>
            <person name="Yanf M."/>
            <person name="Daum C."/>
            <person name="Ng V."/>
            <person name="Clum A."/>
            <person name="Ohm R."/>
            <person name="Martin F."/>
            <person name="Silar P."/>
            <person name="Natvig D."/>
            <person name="Lalanne C."/>
            <person name="Gautier V."/>
            <person name="Ament-Velasquez S.L."/>
            <person name="Kruys A."/>
            <person name="Hutchinson M.I."/>
            <person name="Powell A.J."/>
            <person name="Barry K."/>
            <person name="Miller A.N."/>
            <person name="Grigoriev I.V."/>
            <person name="Debuchy R."/>
            <person name="Gladieux P."/>
            <person name="Thoren M.H."/>
            <person name="Johannesson H."/>
        </authorList>
    </citation>
    <scope>NUCLEOTIDE SEQUENCE</scope>
    <source>
        <strain evidence="2">CBS 757.83</strain>
    </source>
</reference>